<accession>A0A1C7H652</accession>
<organism evidence="1 2">
    <name type="scientific">Bacteroides caecimuris</name>
    <dbReference type="NCBI Taxonomy" id="1796613"/>
    <lineage>
        <taxon>Bacteria</taxon>
        <taxon>Pseudomonadati</taxon>
        <taxon>Bacteroidota</taxon>
        <taxon>Bacteroidia</taxon>
        <taxon>Bacteroidales</taxon>
        <taxon>Bacteroidaceae</taxon>
        <taxon>Bacteroides</taxon>
    </lineage>
</organism>
<dbReference type="EMBL" id="CP015401">
    <property type="protein sequence ID" value="ANU59341.1"/>
    <property type="molecule type" value="Genomic_DNA"/>
</dbReference>
<dbReference type="KEGG" id="bcae:A4V03_18685"/>
<reference evidence="2" key="1">
    <citation type="submission" date="2016-04" db="EMBL/GenBank/DDBJ databases">
        <title>Complete Genome Sequences of Twelve Strains of a Stable Defined Moderately Diverse Mouse Microbiota 2 (sDMDMm2).</title>
        <authorList>
            <person name="Uchimura Y."/>
            <person name="Wyss M."/>
            <person name="Brugiroux S."/>
            <person name="Limenitakis J.P."/>
            <person name="Stecher B."/>
            <person name="McCoy K.D."/>
            <person name="Macpherson A.J."/>
        </authorList>
    </citation>
    <scope>NUCLEOTIDE SEQUENCE [LARGE SCALE GENOMIC DNA]</scope>
    <source>
        <strain evidence="2">I48</strain>
    </source>
</reference>
<dbReference type="Proteomes" id="UP000092631">
    <property type="component" value="Chromosome"/>
</dbReference>
<keyword evidence="2" id="KW-1185">Reference proteome</keyword>
<sequence>MTLYHASSLVIKQPDVYHSREHLDFGKGFYLTSLFDQAHKYAMRFLLRKQKAYINEYLLDDELSDFKIKIFQSYDEEWLDYVGKCRKGTQDGLFDLVEGGIANDKVFNTIDLYFSGAMGKDDALGRLAFEHPNHQLCILNQEIINRHLHFISVKEITTGGTDHESR</sequence>
<dbReference type="InterPro" id="IPR025051">
    <property type="entry name" value="DUF3990"/>
</dbReference>
<dbReference type="AlphaFoldDB" id="A0A1C7H652"/>
<dbReference type="GeneID" id="82189162"/>
<gene>
    <name evidence="1" type="ORF">A4V03_18685</name>
</gene>
<protein>
    <submittedName>
        <fullName evidence="1">Sortase</fullName>
    </submittedName>
</protein>
<proteinExistence type="predicted"/>
<dbReference type="Pfam" id="PF13151">
    <property type="entry name" value="DUF3990"/>
    <property type="match status" value="1"/>
</dbReference>
<dbReference type="OrthoDB" id="9813772at2"/>
<evidence type="ECO:0000313" key="2">
    <source>
        <dbReference type="Proteomes" id="UP000092631"/>
    </source>
</evidence>
<name>A0A1C7H652_9BACE</name>
<evidence type="ECO:0000313" key="1">
    <source>
        <dbReference type="EMBL" id="ANU59341.1"/>
    </source>
</evidence>
<dbReference type="RefSeq" id="WP_065539979.1">
    <property type="nucleotide sequence ID" value="NZ_CAPDLJ010000016.1"/>
</dbReference>